<keyword evidence="3" id="KW-1185">Reference proteome</keyword>
<protein>
    <submittedName>
        <fullName evidence="2">Uncharacterized protein</fullName>
    </submittedName>
</protein>
<evidence type="ECO:0000256" key="1">
    <source>
        <dbReference type="SAM" id="MobiDB-lite"/>
    </source>
</evidence>
<evidence type="ECO:0000313" key="2">
    <source>
        <dbReference type="EMBL" id="KAK2840490.1"/>
    </source>
</evidence>
<organism evidence="2 3">
    <name type="scientific">Channa striata</name>
    <name type="common">Snakehead murrel</name>
    <name type="synonym">Ophicephalus striatus</name>
    <dbReference type="NCBI Taxonomy" id="64152"/>
    <lineage>
        <taxon>Eukaryota</taxon>
        <taxon>Metazoa</taxon>
        <taxon>Chordata</taxon>
        <taxon>Craniata</taxon>
        <taxon>Vertebrata</taxon>
        <taxon>Euteleostomi</taxon>
        <taxon>Actinopterygii</taxon>
        <taxon>Neopterygii</taxon>
        <taxon>Teleostei</taxon>
        <taxon>Neoteleostei</taxon>
        <taxon>Acanthomorphata</taxon>
        <taxon>Anabantaria</taxon>
        <taxon>Anabantiformes</taxon>
        <taxon>Channoidei</taxon>
        <taxon>Channidae</taxon>
        <taxon>Channa</taxon>
    </lineage>
</organism>
<feature type="region of interest" description="Disordered" evidence="1">
    <location>
        <begin position="47"/>
        <end position="76"/>
    </location>
</feature>
<reference evidence="2" key="1">
    <citation type="submission" date="2023-07" db="EMBL/GenBank/DDBJ databases">
        <title>Chromosome-level Genome Assembly of Striped Snakehead (Channa striata).</title>
        <authorList>
            <person name="Liu H."/>
        </authorList>
    </citation>
    <scope>NUCLEOTIDE SEQUENCE</scope>
    <source>
        <strain evidence="2">Gz</strain>
        <tissue evidence="2">Muscle</tissue>
    </source>
</reference>
<dbReference type="Proteomes" id="UP001187415">
    <property type="component" value="Unassembled WGS sequence"/>
</dbReference>
<evidence type="ECO:0000313" key="3">
    <source>
        <dbReference type="Proteomes" id="UP001187415"/>
    </source>
</evidence>
<dbReference type="EMBL" id="JAUPFM010000010">
    <property type="protein sequence ID" value="KAK2840490.1"/>
    <property type="molecule type" value="Genomic_DNA"/>
</dbReference>
<comment type="caution">
    <text evidence="2">The sequence shown here is derived from an EMBL/GenBank/DDBJ whole genome shotgun (WGS) entry which is preliminary data.</text>
</comment>
<accession>A0AA88MNW2</accession>
<dbReference type="AlphaFoldDB" id="A0AA88MNW2"/>
<gene>
    <name evidence="2" type="ORF">Q5P01_014230</name>
</gene>
<proteinExistence type="predicted"/>
<name>A0AA88MNW2_CHASR</name>
<sequence>MIPNPLVSPGSFSIKGNWIDNKPSDALRWGTPRKPLCPDLPTFTAPGQSAFTGTHRESSKAVHSFSPGGGRGGSERCSDTFFRPCCFSASAGGTTDCLRSPKFP</sequence>